<sequence>MNCITRSKHSALGYMVYEIVEQVSNSTFNKFVVTYDTVVAKVKCQCLLFKSRGILCRHALSVLSFERVNKMSPRYILEPWRKNVKRRHTYIKSSHDDPLLEPRSKRFDELVFRSHNICEFASESEELTTILYRAYDNAMVEMQEHKAKSNGKCLLSHEVANLEAINELQGPPRVETRGCPKNRLGSKMEK</sequence>
<reference evidence="9 10" key="1">
    <citation type="submission" date="2019-01" db="EMBL/GenBank/DDBJ databases">
        <title>Sequencing of cultivated peanut Arachis hypogaea provides insights into genome evolution and oil improvement.</title>
        <authorList>
            <person name="Chen X."/>
        </authorList>
    </citation>
    <scope>NUCLEOTIDE SEQUENCE [LARGE SCALE GENOMIC DNA]</scope>
    <source>
        <strain evidence="10">cv. Fuhuasheng</strain>
        <tissue evidence="9">Leaves</tissue>
    </source>
</reference>
<feature type="region of interest" description="Disordered" evidence="7">
    <location>
        <begin position="171"/>
        <end position="190"/>
    </location>
</feature>
<gene>
    <name evidence="9" type="ORF">Ahy_B10g105121</name>
</gene>
<dbReference type="AlphaFoldDB" id="A0A444X782"/>
<dbReference type="Proteomes" id="UP000289738">
    <property type="component" value="Chromosome B10"/>
</dbReference>
<dbReference type="PROSITE" id="PS50966">
    <property type="entry name" value="ZF_SWIM"/>
    <property type="match status" value="1"/>
</dbReference>
<dbReference type="SMART" id="SM00575">
    <property type="entry name" value="ZnF_PMZ"/>
    <property type="match status" value="1"/>
</dbReference>
<comment type="caution">
    <text evidence="9">The sequence shown here is derived from an EMBL/GenBank/DDBJ whole genome shotgun (WGS) entry which is preliminary data.</text>
</comment>
<feature type="domain" description="SWIM-type" evidence="8">
    <location>
        <begin position="35"/>
        <end position="67"/>
    </location>
</feature>
<dbReference type="InterPro" id="IPR007527">
    <property type="entry name" value="Znf_SWIM"/>
</dbReference>
<keyword evidence="3 5" id="KW-0863">Zinc-finger</keyword>
<organism evidence="9 10">
    <name type="scientific">Arachis hypogaea</name>
    <name type="common">Peanut</name>
    <dbReference type="NCBI Taxonomy" id="3818"/>
    <lineage>
        <taxon>Eukaryota</taxon>
        <taxon>Viridiplantae</taxon>
        <taxon>Streptophyta</taxon>
        <taxon>Embryophyta</taxon>
        <taxon>Tracheophyta</taxon>
        <taxon>Spermatophyta</taxon>
        <taxon>Magnoliopsida</taxon>
        <taxon>eudicotyledons</taxon>
        <taxon>Gunneridae</taxon>
        <taxon>Pentapetalae</taxon>
        <taxon>rosids</taxon>
        <taxon>fabids</taxon>
        <taxon>Fabales</taxon>
        <taxon>Fabaceae</taxon>
        <taxon>Papilionoideae</taxon>
        <taxon>50 kb inversion clade</taxon>
        <taxon>dalbergioids sensu lato</taxon>
        <taxon>Dalbergieae</taxon>
        <taxon>Pterocarpus clade</taxon>
        <taxon>Arachis</taxon>
    </lineage>
</organism>
<evidence type="ECO:0000313" key="10">
    <source>
        <dbReference type="Proteomes" id="UP000289738"/>
    </source>
</evidence>
<evidence type="ECO:0000256" key="7">
    <source>
        <dbReference type="SAM" id="MobiDB-lite"/>
    </source>
</evidence>
<dbReference type="PANTHER" id="PTHR31669">
    <property type="entry name" value="PROTEIN FAR1-RELATED SEQUENCE 10-RELATED"/>
    <property type="match status" value="1"/>
</dbReference>
<keyword evidence="10" id="KW-1185">Reference proteome</keyword>
<dbReference type="STRING" id="3818.A0A444X782"/>
<evidence type="ECO:0000259" key="8">
    <source>
        <dbReference type="PROSITE" id="PS50966"/>
    </source>
</evidence>
<proteinExistence type="inferred from homology"/>
<evidence type="ECO:0000256" key="5">
    <source>
        <dbReference type="PROSITE-ProRule" id="PRU00325"/>
    </source>
</evidence>
<accession>A0A444X782</accession>
<dbReference type="InterPro" id="IPR031052">
    <property type="entry name" value="FHY3/FAR1"/>
</dbReference>
<evidence type="ECO:0000256" key="6">
    <source>
        <dbReference type="RuleBase" id="RU367018"/>
    </source>
</evidence>
<comment type="function">
    <text evidence="6">Putative transcription activator involved in regulating light control of development.</text>
</comment>
<dbReference type="GO" id="GO:0005634">
    <property type="term" value="C:nucleus"/>
    <property type="evidence" value="ECO:0007669"/>
    <property type="project" value="UniProtKB-SubCell"/>
</dbReference>
<dbReference type="PANTHER" id="PTHR31669:SF283">
    <property type="entry name" value="PROTEIN FAR1-RELATED SEQUENCE"/>
    <property type="match status" value="1"/>
</dbReference>
<keyword evidence="6" id="KW-0539">Nucleus</keyword>
<comment type="similarity">
    <text evidence="1 6">Belongs to the FHY3/FAR1 family.</text>
</comment>
<comment type="subcellular location">
    <subcellularLocation>
        <location evidence="6">Nucleus</location>
    </subcellularLocation>
</comment>
<dbReference type="EMBL" id="SDMP01000020">
    <property type="protein sequence ID" value="RYQ85556.1"/>
    <property type="molecule type" value="Genomic_DNA"/>
</dbReference>
<keyword evidence="4 6" id="KW-0862">Zinc</keyword>
<evidence type="ECO:0000256" key="2">
    <source>
        <dbReference type="ARBA" id="ARBA00022723"/>
    </source>
</evidence>
<name>A0A444X782_ARAHY</name>
<dbReference type="Pfam" id="PF04434">
    <property type="entry name" value="SWIM"/>
    <property type="match status" value="1"/>
</dbReference>
<evidence type="ECO:0000313" key="9">
    <source>
        <dbReference type="EMBL" id="RYQ85556.1"/>
    </source>
</evidence>
<evidence type="ECO:0000256" key="1">
    <source>
        <dbReference type="ARBA" id="ARBA00005889"/>
    </source>
</evidence>
<evidence type="ECO:0000256" key="3">
    <source>
        <dbReference type="ARBA" id="ARBA00022771"/>
    </source>
</evidence>
<keyword evidence="2 6" id="KW-0479">Metal-binding</keyword>
<dbReference type="GO" id="GO:0008270">
    <property type="term" value="F:zinc ion binding"/>
    <property type="evidence" value="ECO:0007669"/>
    <property type="project" value="UniProtKB-UniRule"/>
</dbReference>
<evidence type="ECO:0000256" key="4">
    <source>
        <dbReference type="ARBA" id="ARBA00022833"/>
    </source>
</evidence>
<dbReference type="InterPro" id="IPR006564">
    <property type="entry name" value="Znf_PMZ"/>
</dbReference>
<protein>
    <recommendedName>
        <fullName evidence="6">Protein FAR1-RELATED SEQUENCE</fullName>
    </recommendedName>
</protein>
<dbReference type="GO" id="GO:0006355">
    <property type="term" value="P:regulation of DNA-templated transcription"/>
    <property type="evidence" value="ECO:0007669"/>
    <property type="project" value="UniProtKB-UniRule"/>
</dbReference>